<keyword evidence="9" id="KW-1185">Reference proteome</keyword>
<accession>A0A1B4XD86</accession>
<dbReference type="AlphaFoldDB" id="A0A1B4XD86"/>
<dbReference type="Proteomes" id="UP000243180">
    <property type="component" value="Chromosome"/>
</dbReference>
<dbReference type="Gene3D" id="3.30.70.270">
    <property type="match status" value="1"/>
</dbReference>
<evidence type="ECO:0000313" key="9">
    <source>
        <dbReference type="Proteomes" id="UP000243180"/>
    </source>
</evidence>
<dbReference type="OrthoDB" id="7053140at2"/>
<evidence type="ECO:0000256" key="3">
    <source>
        <dbReference type="ARBA" id="ARBA00022636"/>
    </source>
</evidence>
<dbReference type="InterPro" id="IPR035919">
    <property type="entry name" value="EAL_sf"/>
</dbReference>
<comment type="cofactor">
    <cofactor evidence="1">
        <name>Mg(2+)</name>
        <dbReference type="ChEBI" id="CHEBI:18420"/>
    </cofactor>
</comment>
<gene>
    <name evidence="8" type="ORF">SCL_0465</name>
</gene>
<dbReference type="Gene3D" id="3.20.20.450">
    <property type="entry name" value="EAL domain"/>
    <property type="match status" value="1"/>
</dbReference>
<dbReference type="CDD" id="cd01949">
    <property type="entry name" value="GGDEF"/>
    <property type="match status" value="1"/>
</dbReference>
<dbReference type="FunFam" id="3.30.70.270:FF:000001">
    <property type="entry name" value="Diguanylate cyclase domain protein"/>
    <property type="match status" value="1"/>
</dbReference>
<dbReference type="RefSeq" id="WP_096359615.1">
    <property type="nucleotide sequence ID" value="NZ_AP014879.1"/>
</dbReference>
<reference evidence="8 9" key="1">
    <citation type="submission" date="2015-05" db="EMBL/GenBank/DDBJ databases">
        <title>Complete genome sequence of a sulfur-oxidizing gammaproteobacterium strain HA5.</title>
        <authorList>
            <person name="Miura A."/>
            <person name="Kojima H."/>
            <person name="Fukui M."/>
        </authorList>
    </citation>
    <scope>NUCLEOTIDE SEQUENCE [LARGE SCALE GENOMIC DNA]</scope>
    <source>
        <strain evidence="8 9">HA5</strain>
    </source>
</reference>
<dbReference type="SUPFAM" id="SSF55073">
    <property type="entry name" value="Nucleotide cyclase"/>
    <property type="match status" value="1"/>
</dbReference>
<evidence type="ECO:0000256" key="2">
    <source>
        <dbReference type="ARBA" id="ARBA00012282"/>
    </source>
</evidence>
<feature type="transmembrane region" description="Helical" evidence="5">
    <location>
        <begin position="7"/>
        <end position="27"/>
    </location>
</feature>
<evidence type="ECO:0000256" key="4">
    <source>
        <dbReference type="ARBA" id="ARBA00051114"/>
    </source>
</evidence>
<evidence type="ECO:0000256" key="1">
    <source>
        <dbReference type="ARBA" id="ARBA00001946"/>
    </source>
</evidence>
<dbReference type="EC" id="3.1.4.52" evidence="2"/>
<evidence type="ECO:0000259" key="7">
    <source>
        <dbReference type="PROSITE" id="PS50887"/>
    </source>
</evidence>
<evidence type="ECO:0000313" key="8">
    <source>
        <dbReference type="EMBL" id="BAV32787.1"/>
    </source>
</evidence>
<keyword evidence="5" id="KW-0472">Membrane</keyword>
<dbReference type="EMBL" id="AP014879">
    <property type="protein sequence ID" value="BAV32787.1"/>
    <property type="molecule type" value="Genomic_DNA"/>
</dbReference>
<protein>
    <recommendedName>
        <fullName evidence="2">cyclic-guanylate-specific phosphodiesterase</fullName>
        <ecNumber evidence="2">3.1.4.52</ecNumber>
    </recommendedName>
</protein>
<dbReference type="InterPro" id="IPR001633">
    <property type="entry name" value="EAL_dom"/>
</dbReference>
<keyword evidence="5" id="KW-0812">Transmembrane</keyword>
<dbReference type="PROSITE" id="PS50883">
    <property type="entry name" value="EAL"/>
    <property type="match status" value="1"/>
</dbReference>
<dbReference type="InterPro" id="IPR043128">
    <property type="entry name" value="Rev_trsase/Diguanyl_cyclase"/>
</dbReference>
<dbReference type="Pfam" id="PF00563">
    <property type="entry name" value="EAL"/>
    <property type="match status" value="1"/>
</dbReference>
<dbReference type="GO" id="GO:0071732">
    <property type="term" value="P:cellular response to nitric oxide"/>
    <property type="evidence" value="ECO:0007669"/>
    <property type="project" value="UniProtKB-ARBA"/>
</dbReference>
<evidence type="ECO:0000259" key="6">
    <source>
        <dbReference type="PROSITE" id="PS50883"/>
    </source>
</evidence>
<dbReference type="InterPro" id="IPR052155">
    <property type="entry name" value="Biofilm_reg_signaling"/>
</dbReference>
<dbReference type="CDD" id="cd01948">
    <property type="entry name" value="EAL"/>
    <property type="match status" value="1"/>
</dbReference>
<keyword evidence="5" id="KW-1133">Transmembrane helix</keyword>
<dbReference type="NCBIfam" id="TIGR00254">
    <property type="entry name" value="GGDEF"/>
    <property type="match status" value="1"/>
</dbReference>
<feature type="domain" description="EAL" evidence="6">
    <location>
        <begin position="412"/>
        <end position="666"/>
    </location>
</feature>
<dbReference type="PANTHER" id="PTHR44757:SF2">
    <property type="entry name" value="BIOFILM ARCHITECTURE MAINTENANCE PROTEIN MBAA"/>
    <property type="match status" value="1"/>
</dbReference>
<dbReference type="SMART" id="SM00267">
    <property type="entry name" value="GGDEF"/>
    <property type="match status" value="1"/>
</dbReference>
<dbReference type="FunCoup" id="A0A1B4XD86">
    <property type="interactions" value="249"/>
</dbReference>
<dbReference type="SUPFAM" id="SSF141868">
    <property type="entry name" value="EAL domain-like"/>
    <property type="match status" value="1"/>
</dbReference>
<dbReference type="SMART" id="SM00052">
    <property type="entry name" value="EAL"/>
    <property type="match status" value="1"/>
</dbReference>
<comment type="catalytic activity">
    <reaction evidence="4">
        <text>3',3'-c-di-GMP + H2O = 5'-phosphoguanylyl(3'-&gt;5')guanosine + H(+)</text>
        <dbReference type="Rhea" id="RHEA:24902"/>
        <dbReference type="ChEBI" id="CHEBI:15377"/>
        <dbReference type="ChEBI" id="CHEBI:15378"/>
        <dbReference type="ChEBI" id="CHEBI:58754"/>
        <dbReference type="ChEBI" id="CHEBI:58805"/>
        <dbReference type="EC" id="3.1.4.52"/>
    </reaction>
    <physiologicalReaction direction="left-to-right" evidence="4">
        <dbReference type="Rhea" id="RHEA:24903"/>
    </physiologicalReaction>
</comment>
<dbReference type="Pfam" id="PF00990">
    <property type="entry name" value="GGDEF"/>
    <property type="match status" value="1"/>
</dbReference>
<keyword evidence="3" id="KW-0973">c-di-GMP</keyword>
<dbReference type="GO" id="GO:0071111">
    <property type="term" value="F:cyclic-guanylate-specific phosphodiesterase activity"/>
    <property type="evidence" value="ECO:0007669"/>
    <property type="project" value="UniProtKB-EC"/>
</dbReference>
<dbReference type="FunFam" id="3.20.20.450:FF:000001">
    <property type="entry name" value="Cyclic di-GMP phosphodiesterase yahA"/>
    <property type="match status" value="1"/>
</dbReference>
<dbReference type="InParanoid" id="A0A1B4XD86"/>
<feature type="domain" description="GGDEF" evidence="7">
    <location>
        <begin position="270"/>
        <end position="403"/>
    </location>
</feature>
<dbReference type="InterPro" id="IPR029787">
    <property type="entry name" value="Nucleotide_cyclase"/>
</dbReference>
<organism evidence="8 9">
    <name type="scientific">Sulfuricaulis limicola</name>
    <dbReference type="NCBI Taxonomy" id="1620215"/>
    <lineage>
        <taxon>Bacteria</taxon>
        <taxon>Pseudomonadati</taxon>
        <taxon>Pseudomonadota</taxon>
        <taxon>Gammaproteobacteria</taxon>
        <taxon>Acidiferrobacterales</taxon>
        <taxon>Acidiferrobacteraceae</taxon>
        <taxon>Sulfuricaulis</taxon>
    </lineage>
</organism>
<dbReference type="KEGG" id="slim:SCL_0465"/>
<sequence length="688" mass="76515">MFRLTRTYSIASFLGIVLVTIALGMFYRTVAVDALIEHESQANAALTQSLSNSLWPRYADFVARAGGIPVHELASQPEMASLHEDVLQKIRGLHVVKLKIYGLSGLTVYSTEPKQIGENKAGNTGFQKAKAGRVENELVFRDRFSATEQIIVNRNLLSSYIPVRRTPNGPIEGVFEIYSDVTPLVADIESTQYTVLSGVIFLLFLLYLFLLMIVRRADRIIRSHENAERRAQAEQMHYMAYHDPLTGLPNRALFKDRFQHAITIANRTQKSLGVMFIDIDRFKAINDSMGHESGDAVLIEAAKRIRTCLRASDTACRIGGDEFTVILERLPSNEHAAQVANRLIQKFSEPMQVGSREIVVTASIGIAVYPGATQDIQRLLRDADAAMHAAKESGRNGYAFYTQEMETRAQESLEYELGLRQALQNREFLVYYQPRVNTATGTVTGAEALLRWQHPRRGLVMPESFIPLLEDTGLVIPVGEWILQQACQQGRRWQEAGHDSFGVSVNLSMKQFRAGTLLNSVRQALDESGLPPRSLELEITETVLVDDAEQALDLMRELKQIGVTLSIDDFGTGYSSLNYLRRFPIDLLKIDGSFIRDVTRNRGDAAITTTIAVMAKSLRLGILAEGVETREQARFLKTIGCHDMQGFLFGGPVPAENFGARLGEMDVLKLAGFDRTSGSNGSDRPALA</sequence>
<dbReference type="PANTHER" id="PTHR44757">
    <property type="entry name" value="DIGUANYLATE CYCLASE DGCP"/>
    <property type="match status" value="1"/>
</dbReference>
<evidence type="ECO:0000256" key="5">
    <source>
        <dbReference type="SAM" id="Phobius"/>
    </source>
</evidence>
<proteinExistence type="predicted"/>
<name>A0A1B4XD86_9GAMM</name>
<feature type="transmembrane region" description="Helical" evidence="5">
    <location>
        <begin position="193"/>
        <end position="214"/>
    </location>
</feature>
<dbReference type="InterPro" id="IPR000160">
    <property type="entry name" value="GGDEF_dom"/>
</dbReference>
<dbReference type="PROSITE" id="PS50887">
    <property type="entry name" value="GGDEF"/>
    <property type="match status" value="1"/>
</dbReference>